<comment type="catalytic activity">
    <reaction evidence="1">
        <text>S-ubiquitinyl-[E2 ubiquitin-conjugating enzyme]-L-cysteine + [acceptor protein]-L-lysine = [E2 ubiquitin-conjugating enzyme]-L-cysteine + N(6)-ubiquitinyl-[acceptor protein]-L-lysine.</text>
        <dbReference type="EC" id="2.3.2.27"/>
    </reaction>
</comment>
<name>A0A2I0CSV8_9PSED</name>
<feature type="transmembrane region" description="Helical" evidence="12">
    <location>
        <begin position="269"/>
        <end position="291"/>
    </location>
</feature>
<dbReference type="RefSeq" id="WP_101192926.1">
    <property type="nucleotide sequence ID" value="NZ_PIYS01000005.1"/>
</dbReference>
<dbReference type="Pfam" id="PF13202">
    <property type="entry name" value="EF-hand_5"/>
    <property type="match status" value="1"/>
</dbReference>
<dbReference type="GO" id="GO:0016567">
    <property type="term" value="P:protein ubiquitination"/>
    <property type="evidence" value="ECO:0007669"/>
    <property type="project" value="InterPro"/>
</dbReference>
<dbReference type="Proteomes" id="UP000242861">
    <property type="component" value="Unassembled WGS sequence"/>
</dbReference>
<feature type="transmembrane region" description="Helical" evidence="12">
    <location>
        <begin position="6"/>
        <end position="25"/>
    </location>
</feature>
<dbReference type="GO" id="GO:0016020">
    <property type="term" value="C:membrane"/>
    <property type="evidence" value="ECO:0007669"/>
    <property type="project" value="UniProtKB-SubCell"/>
</dbReference>
<sequence>MYDGRWVALAFSLVALVGGAWWCMWRLSQAHHLRDTPTSKIRSAAQGFVELCGVLHEQGMPQQAPLTRQACLWWRYRIEEYRRAGKNSRWQVVESATSDAWLLLDDGSGQCLIDPLGAEVRPATRQVWEGSLRHPLGEAPSGFRALLSFGKRYRYTEERLHAGQPLYAIGWLQTQGGGRQANNEQRRQAELIRQWKADYPDLLRRFDRNRDGQLDAQEWQRVQLAARLEAQEEQQRAVQAPLQQVLSKPAEGLPYILSCAGEDELLRKFYWQALGGALLCLAGAAASHWLWQRLW</sequence>
<evidence type="ECO:0000256" key="10">
    <source>
        <dbReference type="ARBA" id="ARBA00022989"/>
    </source>
</evidence>
<comment type="caution">
    <text evidence="14">The sequence shown here is derived from an EMBL/GenBank/DDBJ whole genome shotgun (WGS) entry which is preliminary data.</text>
</comment>
<dbReference type="Pfam" id="PF12483">
    <property type="entry name" value="GIDE"/>
    <property type="match status" value="1"/>
</dbReference>
<keyword evidence="11 12" id="KW-0472">Membrane</keyword>
<dbReference type="AlphaFoldDB" id="A0A2I0CSV8"/>
<evidence type="ECO:0000256" key="4">
    <source>
        <dbReference type="ARBA" id="ARBA00022679"/>
    </source>
</evidence>
<evidence type="ECO:0000256" key="5">
    <source>
        <dbReference type="ARBA" id="ARBA00022692"/>
    </source>
</evidence>
<accession>A0A2I0CSV8</accession>
<keyword evidence="7" id="KW-0863">Zinc-finger</keyword>
<dbReference type="InterPro" id="IPR018247">
    <property type="entry name" value="EF_Hand_1_Ca_BS"/>
</dbReference>
<keyword evidence="9" id="KW-0862">Zinc</keyword>
<comment type="subcellular location">
    <subcellularLocation>
        <location evidence="2">Membrane</location>
        <topology evidence="2">Multi-pass membrane protein</topology>
    </subcellularLocation>
</comment>
<dbReference type="InterPro" id="IPR002048">
    <property type="entry name" value="EF_hand_dom"/>
</dbReference>
<evidence type="ECO:0000256" key="7">
    <source>
        <dbReference type="ARBA" id="ARBA00022771"/>
    </source>
</evidence>
<gene>
    <name evidence="14" type="ORF">CW360_04875</name>
</gene>
<keyword evidence="5 12" id="KW-0812">Transmembrane</keyword>
<evidence type="ECO:0000313" key="15">
    <source>
        <dbReference type="Proteomes" id="UP000242861"/>
    </source>
</evidence>
<evidence type="ECO:0000256" key="9">
    <source>
        <dbReference type="ARBA" id="ARBA00022833"/>
    </source>
</evidence>
<dbReference type="EMBL" id="PIYS01000005">
    <property type="protein sequence ID" value="PKF72133.1"/>
    <property type="molecule type" value="Genomic_DNA"/>
</dbReference>
<evidence type="ECO:0000256" key="11">
    <source>
        <dbReference type="ARBA" id="ARBA00023136"/>
    </source>
</evidence>
<keyword evidence="4" id="KW-0808">Transferase</keyword>
<dbReference type="GO" id="GO:0005509">
    <property type="term" value="F:calcium ion binding"/>
    <property type="evidence" value="ECO:0007669"/>
    <property type="project" value="InterPro"/>
</dbReference>
<evidence type="ECO:0000256" key="3">
    <source>
        <dbReference type="ARBA" id="ARBA00012483"/>
    </source>
</evidence>
<keyword evidence="10 12" id="KW-1133">Transmembrane helix</keyword>
<evidence type="ECO:0000256" key="8">
    <source>
        <dbReference type="ARBA" id="ARBA00022786"/>
    </source>
</evidence>
<dbReference type="PROSITE" id="PS00018">
    <property type="entry name" value="EF_HAND_1"/>
    <property type="match status" value="1"/>
</dbReference>
<keyword evidence="8" id="KW-0833">Ubl conjugation pathway</keyword>
<dbReference type="GO" id="GO:0061630">
    <property type="term" value="F:ubiquitin protein ligase activity"/>
    <property type="evidence" value="ECO:0007669"/>
    <property type="project" value="UniProtKB-EC"/>
</dbReference>
<evidence type="ECO:0000313" key="14">
    <source>
        <dbReference type="EMBL" id="PKF72133.1"/>
    </source>
</evidence>
<dbReference type="InterPro" id="IPR022170">
    <property type="entry name" value="MUL1-like"/>
</dbReference>
<evidence type="ECO:0000256" key="2">
    <source>
        <dbReference type="ARBA" id="ARBA00004141"/>
    </source>
</evidence>
<dbReference type="PROSITE" id="PS50222">
    <property type="entry name" value="EF_HAND_2"/>
    <property type="match status" value="1"/>
</dbReference>
<protein>
    <recommendedName>
        <fullName evidence="3">RING-type E3 ubiquitin transferase</fullName>
        <ecNumber evidence="3">2.3.2.27</ecNumber>
    </recommendedName>
</protein>
<evidence type="ECO:0000256" key="6">
    <source>
        <dbReference type="ARBA" id="ARBA00022723"/>
    </source>
</evidence>
<evidence type="ECO:0000259" key="13">
    <source>
        <dbReference type="PROSITE" id="PS50222"/>
    </source>
</evidence>
<reference evidence="15" key="1">
    <citation type="submission" date="2017-12" db="EMBL/GenBank/DDBJ databases">
        <authorList>
            <person name="Yu X.-Y."/>
        </authorList>
    </citation>
    <scope>NUCLEOTIDE SEQUENCE [LARGE SCALE GENOMIC DNA]</scope>
    <source>
        <strain evidence="15">ZYSR67-Z</strain>
    </source>
</reference>
<evidence type="ECO:0000256" key="1">
    <source>
        <dbReference type="ARBA" id="ARBA00000900"/>
    </source>
</evidence>
<dbReference type="GO" id="GO:0008270">
    <property type="term" value="F:zinc ion binding"/>
    <property type="evidence" value="ECO:0007669"/>
    <property type="project" value="UniProtKB-KW"/>
</dbReference>
<keyword evidence="6" id="KW-0479">Metal-binding</keyword>
<feature type="domain" description="EF-hand" evidence="13">
    <location>
        <begin position="194"/>
        <end position="229"/>
    </location>
</feature>
<proteinExistence type="predicted"/>
<organism evidence="14 15">
    <name type="scientific">Pseudomonas fluvialis</name>
    <dbReference type="NCBI Taxonomy" id="1793966"/>
    <lineage>
        <taxon>Bacteria</taxon>
        <taxon>Pseudomonadati</taxon>
        <taxon>Pseudomonadota</taxon>
        <taxon>Gammaproteobacteria</taxon>
        <taxon>Pseudomonadales</taxon>
        <taxon>Pseudomonadaceae</taxon>
        <taxon>Pseudomonas</taxon>
    </lineage>
</organism>
<evidence type="ECO:0000256" key="12">
    <source>
        <dbReference type="SAM" id="Phobius"/>
    </source>
</evidence>
<dbReference type="EC" id="2.3.2.27" evidence="3"/>